<dbReference type="RefSeq" id="WP_238232864.1">
    <property type="nucleotide sequence ID" value="NZ_BPRA01000029.1"/>
</dbReference>
<reference evidence="1" key="1">
    <citation type="journal article" date="2021" name="Front. Microbiol.">
        <title>Comprehensive Comparative Genomics and Phenotyping of Methylobacterium Species.</title>
        <authorList>
            <person name="Alessa O."/>
            <person name="Ogura Y."/>
            <person name="Fujitani Y."/>
            <person name="Takami H."/>
            <person name="Hayashi T."/>
            <person name="Sahin N."/>
            <person name="Tani A."/>
        </authorList>
    </citation>
    <scope>NUCLEOTIDE SEQUENCE</scope>
    <source>
        <strain evidence="1">DSM 23674</strain>
    </source>
</reference>
<comment type="caution">
    <text evidence="1">The sequence shown here is derived from an EMBL/GenBank/DDBJ whole genome shotgun (WGS) entry which is preliminary data.</text>
</comment>
<organism evidence="1 2">
    <name type="scientific">Methylobacterium thuringiense</name>
    <dbReference type="NCBI Taxonomy" id="1003091"/>
    <lineage>
        <taxon>Bacteria</taxon>
        <taxon>Pseudomonadati</taxon>
        <taxon>Pseudomonadota</taxon>
        <taxon>Alphaproteobacteria</taxon>
        <taxon>Hyphomicrobiales</taxon>
        <taxon>Methylobacteriaceae</taxon>
        <taxon>Methylobacterium</taxon>
    </lineage>
</organism>
<evidence type="ECO:0008006" key="3">
    <source>
        <dbReference type="Google" id="ProtNLM"/>
    </source>
</evidence>
<dbReference type="Proteomes" id="UP001055101">
    <property type="component" value="Unassembled WGS sequence"/>
</dbReference>
<accession>A0ABQ4TRU2</accession>
<reference evidence="1" key="2">
    <citation type="submission" date="2021-08" db="EMBL/GenBank/DDBJ databases">
        <authorList>
            <person name="Tani A."/>
            <person name="Ola A."/>
            <person name="Ogura Y."/>
            <person name="Katsura K."/>
            <person name="Hayashi T."/>
        </authorList>
    </citation>
    <scope>NUCLEOTIDE SEQUENCE</scope>
    <source>
        <strain evidence="1">DSM 23674</strain>
    </source>
</reference>
<dbReference type="EMBL" id="BPRA01000029">
    <property type="protein sequence ID" value="GJE57746.1"/>
    <property type="molecule type" value="Genomic_DNA"/>
</dbReference>
<evidence type="ECO:0000313" key="1">
    <source>
        <dbReference type="EMBL" id="GJE57746.1"/>
    </source>
</evidence>
<protein>
    <recommendedName>
        <fullName evidence="3">Histidinol dehydrogenase</fullName>
    </recommendedName>
</protein>
<evidence type="ECO:0000313" key="2">
    <source>
        <dbReference type="Proteomes" id="UP001055101"/>
    </source>
</evidence>
<sequence>MTAHVTLDLIETTAKAIDALLTAIDGAPAIGAVTAYRAAITRHGRQLVASIGPSALDAVLDRIKAEAPDKAARQDRERIVALAWEGLAA</sequence>
<name>A0ABQ4TRU2_9HYPH</name>
<proteinExistence type="predicted"/>
<keyword evidence="2" id="KW-1185">Reference proteome</keyword>
<gene>
    <name evidence="1" type="ORF">EKPJFOCH_4264</name>
</gene>